<dbReference type="GO" id="GO:0015707">
    <property type="term" value="P:nitrite transport"/>
    <property type="evidence" value="ECO:0007669"/>
    <property type="project" value="TreeGrafter"/>
</dbReference>
<reference evidence="8 9" key="1">
    <citation type="submission" date="2014-08" db="EMBL/GenBank/DDBJ databases">
        <title>Porphyromonas gulae strain:COT-052_OH3439 Genome sequencing.</title>
        <authorList>
            <person name="Wallis C."/>
            <person name="Deusch O."/>
            <person name="O'Flynn C."/>
            <person name="Davis I."/>
            <person name="Jospin G."/>
            <person name="Darling A.E."/>
            <person name="Coil D.A."/>
            <person name="Alexiev A."/>
            <person name="Horsfall A."/>
            <person name="Kirkwood N."/>
            <person name="Harris S."/>
            <person name="Eisen J.A."/>
        </authorList>
    </citation>
    <scope>NUCLEOTIDE SEQUENCE [LARGE SCALE GENOMIC DNA]</scope>
    <source>
        <strain evidence="9">COT-052 OH3439</strain>
    </source>
</reference>
<evidence type="ECO:0000256" key="4">
    <source>
        <dbReference type="ARBA" id="ARBA00022989"/>
    </source>
</evidence>
<evidence type="ECO:0000256" key="6">
    <source>
        <dbReference type="ARBA" id="ARBA00049660"/>
    </source>
</evidence>
<dbReference type="GO" id="GO:0005886">
    <property type="term" value="C:plasma membrane"/>
    <property type="evidence" value="ECO:0007669"/>
    <property type="project" value="TreeGrafter"/>
</dbReference>
<dbReference type="NCBIfam" id="TIGR00790">
    <property type="entry name" value="fnt"/>
    <property type="match status" value="1"/>
</dbReference>
<feature type="transmembrane region" description="Helical" evidence="7">
    <location>
        <begin position="110"/>
        <end position="135"/>
    </location>
</feature>
<dbReference type="RefSeq" id="WP_039426766.1">
    <property type="nucleotide sequence ID" value="NZ_JRAK01000153.1"/>
</dbReference>
<keyword evidence="3 7" id="KW-0812">Transmembrane</keyword>
<dbReference type="InterPro" id="IPR000292">
    <property type="entry name" value="For/NO2_transpt"/>
</dbReference>
<organism evidence="8 9">
    <name type="scientific">Porphyromonas gulae</name>
    <dbReference type="NCBI Taxonomy" id="111105"/>
    <lineage>
        <taxon>Bacteria</taxon>
        <taxon>Pseudomonadati</taxon>
        <taxon>Bacteroidota</taxon>
        <taxon>Bacteroidia</taxon>
        <taxon>Bacteroidales</taxon>
        <taxon>Porphyromonadaceae</taxon>
        <taxon>Porphyromonas</taxon>
    </lineage>
</organism>
<protein>
    <submittedName>
        <fullName evidence="8">Formate transporter</fullName>
    </submittedName>
</protein>
<name>A0A0A2F2E7_9PORP</name>
<feature type="transmembrane region" description="Helical" evidence="7">
    <location>
        <begin position="69"/>
        <end position="98"/>
    </location>
</feature>
<dbReference type="EMBL" id="JRAK01000153">
    <property type="protein sequence ID" value="KGN84182.1"/>
    <property type="molecule type" value="Genomic_DNA"/>
</dbReference>
<dbReference type="Gene3D" id="1.20.1080.10">
    <property type="entry name" value="Glycerol uptake facilitator protein"/>
    <property type="match status" value="1"/>
</dbReference>
<gene>
    <name evidence="8" type="ORF">HR15_11510</name>
</gene>
<keyword evidence="5 7" id="KW-0472">Membrane</keyword>
<accession>A0A0A2F2E7</accession>
<comment type="subcellular location">
    <subcellularLocation>
        <location evidence="1">Membrane</location>
        <topology evidence="1">Multi-pass membrane protein</topology>
    </subcellularLocation>
</comment>
<evidence type="ECO:0000313" key="8">
    <source>
        <dbReference type="EMBL" id="KGN84182.1"/>
    </source>
</evidence>
<comment type="similarity">
    <text evidence="6">Belongs to the FNT transporter (TC 1.A.16) family.</text>
</comment>
<feature type="transmembrane region" description="Helical" evidence="7">
    <location>
        <begin position="27"/>
        <end position="49"/>
    </location>
</feature>
<keyword evidence="2" id="KW-0813">Transport</keyword>
<evidence type="ECO:0000313" key="9">
    <source>
        <dbReference type="Proteomes" id="UP000030146"/>
    </source>
</evidence>
<dbReference type="InterPro" id="IPR023271">
    <property type="entry name" value="Aquaporin-like"/>
</dbReference>
<proteinExistence type="inferred from homology"/>
<dbReference type="PANTHER" id="PTHR30520">
    <property type="entry name" value="FORMATE TRANSPORTER-RELATED"/>
    <property type="match status" value="1"/>
</dbReference>
<evidence type="ECO:0000256" key="7">
    <source>
        <dbReference type="SAM" id="Phobius"/>
    </source>
</evidence>
<dbReference type="PROSITE" id="PS01006">
    <property type="entry name" value="FORMATE_NITRITE_TP_2"/>
    <property type="match status" value="1"/>
</dbReference>
<dbReference type="PROSITE" id="PS01005">
    <property type="entry name" value="FORMATE_NITRITE_TP_1"/>
    <property type="match status" value="1"/>
</dbReference>
<feature type="transmembrane region" description="Helical" evidence="7">
    <location>
        <begin position="191"/>
        <end position="213"/>
    </location>
</feature>
<evidence type="ECO:0000256" key="3">
    <source>
        <dbReference type="ARBA" id="ARBA00022692"/>
    </source>
</evidence>
<keyword evidence="9" id="KW-1185">Reference proteome</keyword>
<dbReference type="GO" id="GO:0015513">
    <property type="term" value="F:high-affinity secondary active nitrite transmembrane transporter activity"/>
    <property type="evidence" value="ECO:0007669"/>
    <property type="project" value="TreeGrafter"/>
</dbReference>
<evidence type="ECO:0000256" key="5">
    <source>
        <dbReference type="ARBA" id="ARBA00023136"/>
    </source>
</evidence>
<dbReference type="InterPro" id="IPR024002">
    <property type="entry name" value="For/NO2_transpt_CS"/>
</dbReference>
<sequence>MVRNPKEVLEQTYSMAAGKYAKTWYQIFWLGIMAGAYIAIGGFLSLLVGKGFPEMAEANPGLAKLLSGAMFPVGLILVVLTGAELFTSNNAILIPAAVKGRIPRLFPLKLWTVVYVANFIGAFLFTYFLVHLAGFVDADPWHSAIVHLSEDKTSLPFHVAFLRGIGANWLVCLAVWLGLSAHDFTGKMFGIWWPVMAFVAMGFEHSIANMFYIPLGILQGASISWDSFVIDNLLPVTIGNIVGGALFVGFFHVHIFDRGGK</sequence>
<comment type="caution">
    <text evidence="8">The sequence shown here is derived from an EMBL/GenBank/DDBJ whole genome shotgun (WGS) entry which is preliminary data.</text>
</comment>
<feature type="transmembrane region" description="Helical" evidence="7">
    <location>
        <begin position="233"/>
        <end position="256"/>
    </location>
</feature>
<dbReference type="PANTHER" id="PTHR30520:SF6">
    <property type="entry name" value="FORMATE_NITRATE FAMILY TRANSPORTER (EUROFUNG)"/>
    <property type="match status" value="1"/>
</dbReference>
<dbReference type="Proteomes" id="UP000030146">
    <property type="component" value="Unassembled WGS sequence"/>
</dbReference>
<keyword evidence="4 7" id="KW-1133">Transmembrane helix</keyword>
<evidence type="ECO:0000256" key="1">
    <source>
        <dbReference type="ARBA" id="ARBA00004141"/>
    </source>
</evidence>
<dbReference type="Pfam" id="PF01226">
    <property type="entry name" value="Form_Nir_trans"/>
    <property type="match status" value="1"/>
</dbReference>
<evidence type="ECO:0000256" key="2">
    <source>
        <dbReference type="ARBA" id="ARBA00022448"/>
    </source>
</evidence>
<dbReference type="FunFam" id="1.20.1080.10:FF:000011">
    <property type="entry name" value="Formate family transporter"/>
    <property type="match status" value="1"/>
</dbReference>
<feature type="transmembrane region" description="Helical" evidence="7">
    <location>
        <begin position="155"/>
        <end position="179"/>
    </location>
</feature>
<dbReference type="AlphaFoldDB" id="A0A0A2F2E7"/>